<keyword evidence="3" id="KW-1185">Reference proteome</keyword>
<name>A0A4C1STN3_EUMVA</name>
<evidence type="ECO:0000256" key="1">
    <source>
        <dbReference type="SAM" id="MobiDB-lite"/>
    </source>
</evidence>
<dbReference type="Proteomes" id="UP000299102">
    <property type="component" value="Unassembled WGS sequence"/>
</dbReference>
<dbReference type="EMBL" id="BGZK01011067">
    <property type="protein sequence ID" value="GBP05286.1"/>
    <property type="molecule type" value="Genomic_DNA"/>
</dbReference>
<organism evidence="2 3">
    <name type="scientific">Eumeta variegata</name>
    <name type="common">Bagworm moth</name>
    <name type="synonym">Eumeta japonica</name>
    <dbReference type="NCBI Taxonomy" id="151549"/>
    <lineage>
        <taxon>Eukaryota</taxon>
        <taxon>Metazoa</taxon>
        <taxon>Ecdysozoa</taxon>
        <taxon>Arthropoda</taxon>
        <taxon>Hexapoda</taxon>
        <taxon>Insecta</taxon>
        <taxon>Pterygota</taxon>
        <taxon>Neoptera</taxon>
        <taxon>Endopterygota</taxon>
        <taxon>Lepidoptera</taxon>
        <taxon>Glossata</taxon>
        <taxon>Ditrysia</taxon>
        <taxon>Tineoidea</taxon>
        <taxon>Psychidae</taxon>
        <taxon>Oiketicinae</taxon>
        <taxon>Eumeta</taxon>
    </lineage>
</organism>
<accession>A0A4C1STN3</accession>
<feature type="compositionally biased region" description="Acidic residues" evidence="1">
    <location>
        <begin position="132"/>
        <end position="142"/>
    </location>
</feature>
<feature type="compositionally biased region" description="Basic residues" evidence="1">
    <location>
        <begin position="155"/>
        <end position="164"/>
    </location>
</feature>
<comment type="caution">
    <text evidence="2">The sequence shown here is derived from an EMBL/GenBank/DDBJ whole genome shotgun (WGS) entry which is preliminary data.</text>
</comment>
<proteinExistence type="predicted"/>
<evidence type="ECO:0000313" key="2">
    <source>
        <dbReference type="EMBL" id="GBP05286.1"/>
    </source>
</evidence>
<dbReference type="OrthoDB" id="6107953at2759"/>
<feature type="region of interest" description="Disordered" evidence="1">
    <location>
        <begin position="132"/>
        <end position="164"/>
    </location>
</feature>
<evidence type="ECO:0000313" key="3">
    <source>
        <dbReference type="Proteomes" id="UP000299102"/>
    </source>
</evidence>
<dbReference type="AlphaFoldDB" id="A0A4C1STN3"/>
<protein>
    <submittedName>
        <fullName evidence="2">Uncharacterized protein</fullName>
    </submittedName>
</protein>
<gene>
    <name evidence="2" type="ORF">EVAR_72754_1</name>
</gene>
<reference evidence="2 3" key="1">
    <citation type="journal article" date="2019" name="Commun. Biol.">
        <title>The bagworm genome reveals a unique fibroin gene that provides high tensile strength.</title>
        <authorList>
            <person name="Kono N."/>
            <person name="Nakamura H."/>
            <person name="Ohtoshi R."/>
            <person name="Tomita M."/>
            <person name="Numata K."/>
            <person name="Arakawa K."/>
        </authorList>
    </citation>
    <scope>NUCLEOTIDE SEQUENCE [LARGE SCALE GENOMIC DNA]</scope>
</reference>
<sequence length="164" mass="19065">MRMRICQLPVSLIHTNIPKNRVKLILMKKLIFGRKLKPNDKPQKTMSLSSNLPHSGLLRNVKTLSRKRPLSQYYQKHFMLDCLMSHPSENMNIWAALEAHRGEEPIIVDPKQEEEKMLAQQYDIMTATQDVIEEQEFSDETQQEPNKASLWYSPSKKKGYGIGN</sequence>